<reference evidence="8 9" key="1">
    <citation type="journal article" date="2012" name="Stand. Genomic Sci.">
        <title>Complete genome sequence of Marinomonas posidonica type strain (IVIA-Po-181(T)).</title>
        <authorList>
            <person name="Lucas-Elio P."/>
            <person name="Goodwin L."/>
            <person name="Woyke T."/>
            <person name="Pitluck S."/>
            <person name="Nolan M."/>
            <person name="Kyrpides N.C."/>
            <person name="Detter J.C."/>
            <person name="Copeland A."/>
            <person name="Lu M."/>
            <person name="Bruce D."/>
            <person name="Detter C."/>
            <person name="Tapia R."/>
            <person name="Han S."/>
            <person name="Land M.L."/>
            <person name="Ivanova N."/>
            <person name="Mikhailova N."/>
            <person name="Johnston A.W."/>
            <person name="Sanchez-Amat A."/>
        </authorList>
    </citation>
    <scope>NUCLEOTIDE SEQUENCE [LARGE SCALE GENOMIC DNA]</scope>
    <source>
        <strain evidence="9">CECT 7376 / NCIMB 14433 / IVIA-Po-181</strain>
    </source>
</reference>
<feature type="transmembrane region" description="Helical" evidence="6">
    <location>
        <begin position="109"/>
        <end position="129"/>
    </location>
</feature>
<dbReference type="GO" id="GO:0000271">
    <property type="term" value="P:polysaccharide biosynthetic process"/>
    <property type="evidence" value="ECO:0007669"/>
    <property type="project" value="InterPro"/>
</dbReference>
<dbReference type="GO" id="GO:0005886">
    <property type="term" value="C:plasma membrane"/>
    <property type="evidence" value="ECO:0007669"/>
    <property type="project" value="TreeGrafter"/>
</dbReference>
<dbReference type="PANTHER" id="PTHR38459:SF1">
    <property type="entry name" value="PROPHAGE BACTOPRENOL-LINKED GLUCOSE TRANSLOCASE HOMOLOG"/>
    <property type="match status" value="1"/>
</dbReference>
<evidence type="ECO:0000256" key="5">
    <source>
        <dbReference type="ARBA" id="ARBA00023136"/>
    </source>
</evidence>
<organism evidence="8 9">
    <name type="scientific">Marinomonas posidonica (strain CECT 7376 / NCIMB 14433 / IVIA-Po-181)</name>
    <dbReference type="NCBI Taxonomy" id="491952"/>
    <lineage>
        <taxon>Bacteria</taxon>
        <taxon>Pseudomonadati</taxon>
        <taxon>Pseudomonadota</taxon>
        <taxon>Gammaproteobacteria</taxon>
        <taxon>Oceanospirillales</taxon>
        <taxon>Oceanospirillaceae</taxon>
        <taxon>Marinomonas</taxon>
    </lineage>
</organism>
<name>F6CXA1_MARPP</name>
<keyword evidence="3 6" id="KW-0812">Transmembrane</keyword>
<proteinExistence type="inferred from homology"/>
<keyword evidence="9" id="KW-1185">Reference proteome</keyword>
<dbReference type="eggNOG" id="COG2246">
    <property type="taxonomic scope" value="Bacteria"/>
</dbReference>
<evidence type="ECO:0000256" key="4">
    <source>
        <dbReference type="ARBA" id="ARBA00022989"/>
    </source>
</evidence>
<comment type="similarity">
    <text evidence="2">Belongs to the GtrA family.</text>
</comment>
<sequence>MNRILKHSYCRFALVGGVGFLVDLTSLILLSQYLPYTIARGLSFWVAASSNWWWNRHFTFSDNRHKKTAVVEWLQFLSGSLMAFIPNLGVYLLLIKIQPFIHHHELTALWPYFAMMPGVFIGMCVNYSLSRYWVFRDHQIKP</sequence>
<evidence type="ECO:0000256" key="3">
    <source>
        <dbReference type="ARBA" id="ARBA00022692"/>
    </source>
</evidence>
<dbReference type="InterPro" id="IPR051401">
    <property type="entry name" value="GtrA_CellWall_Glycosyl"/>
</dbReference>
<feature type="transmembrane region" description="Helical" evidence="6">
    <location>
        <begin position="74"/>
        <end position="97"/>
    </location>
</feature>
<evidence type="ECO:0000256" key="6">
    <source>
        <dbReference type="SAM" id="Phobius"/>
    </source>
</evidence>
<dbReference type="RefSeq" id="WP_013795929.1">
    <property type="nucleotide sequence ID" value="NC_015559.1"/>
</dbReference>
<evidence type="ECO:0000259" key="7">
    <source>
        <dbReference type="Pfam" id="PF04138"/>
    </source>
</evidence>
<accession>F6CXA1</accession>
<dbReference type="AlphaFoldDB" id="F6CXA1"/>
<dbReference type="STRING" id="491952.Mar181_1411"/>
<evidence type="ECO:0000313" key="9">
    <source>
        <dbReference type="Proteomes" id="UP000009230"/>
    </source>
</evidence>
<keyword evidence="4 6" id="KW-1133">Transmembrane helix</keyword>
<dbReference type="PANTHER" id="PTHR38459">
    <property type="entry name" value="PROPHAGE BACTOPRENOL-LINKED GLUCOSE TRANSLOCASE HOMOLOG"/>
    <property type="match status" value="1"/>
</dbReference>
<feature type="domain" description="GtrA/DPMS transmembrane" evidence="7">
    <location>
        <begin position="11"/>
        <end position="135"/>
    </location>
</feature>
<evidence type="ECO:0000256" key="2">
    <source>
        <dbReference type="ARBA" id="ARBA00009399"/>
    </source>
</evidence>
<dbReference type="Pfam" id="PF04138">
    <property type="entry name" value="GtrA_DPMS_TM"/>
    <property type="match status" value="1"/>
</dbReference>
<comment type="subcellular location">
    <subcellularLocation>
        <location evidence="1">Membrane</location>
        <topology evidence="1">Multi-pass membrane protein</topology>
    </subcellularLocation>
</comment>
<feature type="transmembrane region" description="Helical" evidence="6">
    <location>
        <begin position="12"/>
        <end position="30"/>
    </location>
</feature>
<keyword evidence="5 6" id="KW-0472">Membrane</keyword>
<evidence type="ECO:0000256" key="1">
    <source>
        <dbReference type="ARBA" id="ARBA00004141"/>
    </source>
</evidence>
<dbReference type="InterPro" id="IPR007267">
    <property type="entry name" value="GtrA_DPMS_TM"/>
</dbReference>
<dbReference type="HOGENOM" id="CLU_083873_7_0_6"/>
<dbReference type="KEGG" id="mpc:Mar181_1411"/>
<protein>
    <submittedName>
        <fullName evidence="8">GtrA family protein</fullName>
    </submittedName>
</protein>
<gene>
    <name evidence="8" type="ordered locus">Mar181_1411</name>
</gene>
<dbReference type="OrthoDB" id="9811884at2"/>
<dbReference type="Proteomes" id="UP000009230">
    <property type="component" value="Chromosome"/>
</dbReference>
<evidence type="ECO:0000313" key="8">
    <source>
        <dbReference type="EMBL" id="AEF54454.1"/>
    </source>
</evidence>
<dbReference type="EMBL" id="CP002771">
    <property type="protein sequence ID" value="AEF54454.1"/>
    <property type="molecule type" value="Genomic_DNA"/>
</dbReference>